<dbReference type="Proteomes" id="UP001556631">
    <property type="component" value="Unassembled WGS sequence"/>
</dbReference>
<organism evidence="2 3">
    <name type="scientific">Nocardioides eburneus</name>
    <dbReference type="NCBI Taxonomy" id="3231482"/>
    <lineage>
        <taxon>Bacteria</taxon>
        <taxon>Bacillati</taxon>
        <taxon>Actinomycetota</taxon>
        <taxon>Actinomycetes</taxon>
        <taxon>Propionibacteriales</taxon>
        <taxon>Nocardioidaceae</taxon>
        <taxon>Nocardioides</taxon>
    </lineage>
</organism>
<keyword evidence="1" id="KW-1133">Transmembrane helix</keyword>
<feature type="transmembrane region" description="Helical" evidence="1">
    <location>
        <begin position="52"/>
        <end position="71"/>
    </location>
</feature>
<comment type="caution">
    <text evidence="2">The sequence shown here is derived from an EMBL/GenBank/DDBJ whole genome shotgun (WGS) entry which is preliminary data.</text>
</comment>
<protein>
    <submittedName>
        <fullName evidence="2">DUF2752 domain-containing protein</fullName>
    </submittedName>
</protein>
<evidence type="ECO:0000313" key="2">
    <source>
        <dbReference type="EMBL" id="MEX0427514.1"/>
    </source>
</evidence>
<feature type="transmembrane region" description="Helical" evidence="1">
    <location>
        <begin position="83"/>
        <end position="105"/>
    </location>
</feature>
<proteinExistence type="predicted"/>
<dbReference type="Pfam" id="PF10825">
    <property type="entry name" value="DUF2752"/>
    <property type="match status" value="1"/>
</dbReference>
<evidence type="ECO:0000313" key="3">
    <source>
        <dbReference type="Proteomes" id="UP001556631"/>
    </source>
</evidence>
<feature type="transmembrane region" description="Helical" evidence="1">
    <location>
        <begin position="125"/>
        <end position="147"/>
    </location>
</feature>
<keyword evidence="1" id="KW-0472">Membrane</keyword>
<reference evidence="2 3" key="1">
    <citation type="submission" date="2024-07" db="EMBL/GenBank/DDBJ databases">
        <authorList>
            <person name="Lee S."/>
            <person name="Kang M."/>
        </authorList>
    </citation>
    <scope>NUCLEOTIDE SEQUENCE [LARGE SCALE GENOMIC DNA]</scope>
    <source>
        <strain evidence="2 3">DS6</strain>
    </source>
</reference>
<gene>
    <name evidence="2" type="ORF">AB3X52_07785</name>
</gene>
<sequence>MSGSVLAPVAENATGSPLRRVAWPLLAEAGLTLATVALHFRDPHQHGSWGFCPLYAATGIYCPGCGGLRAVNDLTRGDVGAALSSNVVVVALIPVAIVLLLVWTLDRWRGVERHLPQKAVRPVQWTGLTLLVIFSVVRNFTFGAWLAP</sequence>
<dbReference type="EMBL" id="JBFPJR010000010">
    <property type="protein sequence ID" value="MEX0427514.1"/>
    <property type="molecule type" value="Genomic_DNA"/>
</dbReference>
<dbReference type="InterPro" id="IPR021215">
    <property type="entry name" value="DUF2752"/>
</dbReference>
<keyword evidence="3" id="KW-1185">Reference proteome</keyword>
<name>A0ABV3T0U7_9ACTN</name>
<evidence type="ECO:0000256" key="1">
    <source>
        <dbReference type="SAM" id="Phobius"/>
    </source>
</evidence>
<accession>A0ABV3T0U7</accession>
<dbReference type="RefSeq" id="WP_367992968.1">
    <property type="nucleotide sequence ID" value="NZ_JBFPJR010000010.1"/>
</dbReference>
<keyword evidence="1" id="KW-0812">Transmembrane</keyword>